<dbReference type="CDD" id="cd00022">
    <property type="entry name" value="BIR"/>
    <property type="match status" value="1"/>
</dbReference>
<proteinExistence type="predicted"/>
<dbReference type="PROSITE" id="PS50143">
    <property type="entry name" value="BIR_REPEAT_2"/>
    <property type="match status" value="1"/>
</dbReference>
<dbReference type="SUPFAM" id="SSF57924">
    <property type="entry name" value="Inhibitor of apoptosis (IAP) repeat"/>
    <property type="match status" value="1"/>
</dbReference>
<dbReference type="SMART" id="SM00238">
    <property type="entry name" value="BIR"/>
    <property type="match status" value="1"/>
</dbReference>
<dbReference type="OMA" id="IKMYFYE"/>
<dbReference type="OrthoDB" id="2196114at2759"/>
<dbReference type="PANTHER" id="PTHR46771:SF5">
    <property type="entry name" value="DETERIN"/>
    <property type="match status" value="1"/>
</dbReference>
<dbReference type="FunCoup" id="A0A7M7G972">
    <property type="interactions" value="527"/>
</dbReference>
<accession>A0A7M7G972</accession>
<sequence length="158" mass="18791">MTEEQMDVSRVFESLSPIFWKKGRLETFKHWPFKSENHQCNPDNMARAGFYAIGGKDEPDLAECFMCCKQLDGWEPDDDPWLEHKKHQPNCQFIKLDKPEEQDLTLIELFQLVQNFYKHKMNLDFEKAVESIKRTWKDSANTIPDIYEAMKKSRKNLD</sequence>
<dbReference type="KEGG" id="nvi:100124026"/>
<evidence type="ECO:0000256" key="1">
    <source>
        <dbReference type="ARBA" id="ARBA00022723"/>
    </source>
</evidence>
<dbReference type="AlphaFoldDB" id="A0A7M7G972"/>
<gene>
    <name evidence="3" type="primary">100124026</name>
</gene>
<keyword evidence="2" id="KW-0862">Zinc</keyword>
<dbReference type="SMR" id="A0A7M7G972"/>
<keyword evidence="4" id="KW-1185">Reference proteome</keyword>
<keyword evidence="1" id="KW-0479">Metal-binding</keyword>
<dbReference type="PANTHER" id="PTHR46771">
    <property type="entry name" value="DETERIN"/>
    <property type="match status" value="1"/>
</dbReference>
<dbReference type="InParanoid" id="A0A7M7G972"/>
<protein>
    <submittedName>
        <fullName evidence="3">Uncharacterized protein</fullName>
    </submittedName>
</protein>
<evidence type="ECO:0000313" key="4">
    <source>
        <dbReference type="Proteomes" id="UP000002358"/>
    </source>
</evidence>
<dbReference type="EnsemblMetazoa" id="XM_001607790">
    <property type="protein sequence ID" value="XP_001607840"/>
    <property type="gene ID" value="LOC100124026"/>
</dbReference>
<evidence type="ECO:0000256" key="2">
    <source>
        <dbReference type="ARBA" id="ARBA00022833"/>
    </source>
</evidence>
<dbReference type="InterPro" id="IPR051190">
    <property type="entry name" value="Baculoviral_IAP"/>
</dbReference>
<reference evidence="3" key="1">
    <citation type="submission" date="2021-01" db="UniProtKB">
        <authorList>
            <consortium name="EnsemblMetazoa"/>
        </authorList>
    </citation>
    <scope>IDENTIFICATION</scope>
</reference>
<dbReference type="InterPro" id="IPR001370">
    <property type="entry name" value="BIR_rpt"/>
</dbReference>
<dbReference type="GO" id="GO:0046872">
    <property type="term" value="F:metal ion binding"/>
    <property type="evidence" value="ECO:0007669"/>
    <property type="project" value="UniProtKB-KW"/>
</dbReference>
<dbReference type="Pfam" id="PF00653">
    <property type="entry name" value="BIR"/>
    <property type="match status" value="1"/>
</dbReference>
<dbReference type="Proteomes" id="UP000002358">
    <property type="component" value="Chromosome 5"/>
</dbReference>
<name>A0A7M7G972_NASVI</name>
<dbReference type="Gene3D" id="1.10.1170.10">
    <property type="entry name" value="Inhibitor Of Apoptosis Protein (2mihbC-IAP-1), Chain A"/>
    <property type="match status" value="1"/>
</dbReference>
<evidence type="ECO:0000313" key="3">
    <source>
        <dbReference type="EnsemblMetazoa" id="XP_001607840"/>
    </source>
</evidence>
<organism evidence="3 4">
    <name type="scientific">Nasonia vitripennis</name>
    <name type="common">Parasitic wasp</name>
    <dbReference type="NCBI Taxonomy" id="7425"/>
    <lineage>
        <taxon>Eukaryota</taxon>
        <taxon>Metazoa</taxon>
        <taxon>Ecdysozoa</taxon>
        <taxon>Arthropoda</taxon>
        <taxon>Hexapoda</taxon>
        <taxon>Insecta</taxon>
        <taxon>Pterygota</taxon>
        <taxon>Neoptera</taxon>
        <taxon>Endopterygota</taxon>
        <taxon>Hymenoptera</taxon>
        <taxon>Apocrita</taxon>
        <taxon>Proctotrupomorpha</taxon>
        <taxon>Chalcidoidea</taxon>
        <taxon>Pteromalidae</taxon>
        <taxon>Pteromalinae</taxon>
        <taxon>Nasonia</taxon>
    </lineage>
</organism>